<dbReference type="Gene3D" id="1.10.10.10">
    <property type="entry name" value="Winged helix-like DNA-binding domain superfamily/Winged helix DNA-binding domain"/>
    <property type="match status" value="1"/>
</dbReference>
<keyword evidence="5" id="KW-1185">Reference proteome</keyword>
<evidence type="ECO:0000256" key="2">
    <source>
        <dbReference type="SAM" id="SignalP"/>
    </source>
</evidence>
<proteinExistence type="predicted"/>
<feature type="domain" description="Transcription regulator PadR N-terminal" evidence="3">
    <location>
        <begin position="14"/>
        <end position="89"/>
    </location>
</feature>
<reference evidence="4" key="2">
    <citation type="submission" date="2022-09" db="EMBL/GenBank/DDBJ databases">
        <title>Biosynthetic gene clusters of Dactylosporangioum fulvum.</title>
        <authorList>
            <person name="Caradec T."/>
        </authorList>
    </citation>
    <scope>NUCLEOTIDE SEQUENCE</scope>
    <source>
        <strain evidence="4">NRRL B-16292</strain>
    </source>
</reference>
<evidence type="ECO:0000256" key="1">
    <source>
        <dbReference type="SAM" id="Coils"/>
    </source>
</evidence>
<dbReference type="InterPro" id="IPR005149">
    <property type="entry name" value="Tscrpt_reg_PadR_N"/>
</dbReference>
<organism evidence="4 5">
    <name type="scientific">Dactylosporangium fulvum</name>
    <dbReference type="NCBI Taxonomy" id="53359"/>
    <lineage>
        <taxon>Bacteria</taxon>
        <taxon>Bacillati</taxon>
        <taxon>Actinomycetota</taxon>
        <taxon>Actinomycetes</taxon>
        <taxon>Micromonosporales</taxon>
        <taxon>Micromonosporaceae</taxon>
        <taxon>Dactylosporangium</taxon>
    </lineage>
</organism>
<dbReference type="EMBL" id="CP073720">
    <property type="protein sequence ID" value="UWP79349.1"/>
    <property type="molecule type" value="Genomic_DNA"/>
</dbReference>
<dbReference type="Pfam" id="PF03551">
    <property type="entry name" value="PadR"/>
    <property type="match status" value="1"/>
</dbReference>
<keyword evidence="1" id="KW-0175">Coiled coil</keyword>
<dbReference type="PANTHER" id="PTHR43252">
    <property type="entry name" value="TRANSCRIPTIONAL REGULATOR YQJI"/>
    <property type="match status" value="1"/>
</dbReference>
<dbReference type="Proteomes" id="UP001059617">
    <property type="component" value="Chromosome"/>
</dbReference>
<evidence type="ECO:0000313" key="5">
    <source>
        <dbReference type="Proteomes" id="UP001059617"/>
    </source>
</evidence>
<protein>
    <submittedName>
        <fullName evidence="4">PadR family transcriptional regulator</fullName>
    </submittedName>
</protein>
<evidence type="ECO:0000313" key="4">
    <source>
        <dbReference type="EMBL" id="UWP79349.1"/>
    </source>
</evidence>
<keyword evidence="2" id="KW-0732">Signal</keyword>
<feature type="chain" id="PRO_5045346755" evidence="2">
    <location>
        <begin position="22"/>
        <end position="212"/>
    </location>
</feature>
<dbReference type="RefSeq" id="WP_259857030.1">
    <property type="nucleotide sequence ID" value="NZ_BAAAST010000125.1"/>
</dbReference>
<dbReference type="PANTHER" id="PTHR43252:SF2">
    <property type="entry name" value="TRANSCRIPTION REGULATOR, PADR-LIKE FAMILY"/>
    <property type="match status" value="1"/>
</dbReference>
<accession>A0ABY5VRB7</accession>
<gene>
    <name evidence="4" type="ORF">Dfulv_29800</name>
</gene>
<reference evidence="4" key="1">
    <citation type="submission" date="2021-04" db="EMBL/GenBank/DDBJ databases">
        <authorList>
            <person name="Hartkoorn R.C."/>
            <person name="Beaudoing E."/>
            <person name="Hot D."/>
        </authorList>
    </citation>
    <scope>NUCLEOTIDE SEQUENCE</scope>
    <source>
        <strain evidence="4">NRRL B-16292</strain>
    </source>
</reference>
<evidence type="ECO:0000259" key="3">
    <source>
        <dbReference type="Pfam" id="PF03551"/>
    </source>
</evidence>
<dbReference type="InterPro" id="IPR036390">
    <property type="entry name" value="WH_DNA-bd_sf"/>
</dbReference>
<dbReference type="SUPFAM" id="SSF46785">
    <property type="entry name" value="Winged helix' DNA-binding domain"/>
    <property type="match status" value="1"/>
</dbReference>
<dbReference type="InterPro" id="IPR036388">
    <property type="entry name" value="WH-like_DNA-bd_sf"/>
</dbReference>
<sequence length="212" mass="23821">MKKRKVANLLALAVLAYLSRAAMHPYELSKLLRTNGDARSIKFTHGSLYMVVQQLTKAGFVAEQETSREGQRPERTVFGITDAGRAELHDWLRELVQQPQHEYPAFVSALSLIGALTPDEVVTLLRDRLTRLDEQRAEARQAIERAEAEGVHPMFLIEEAYRLRLLDAESAFVAEFIARITDPQEGWGPMWAAFHGTEFKAGAELSGDLTTE</sequence>
<name>A0ABY5VRB7_9ACTN</name>
<feature type="signal peptide" evidence="2">
    <location>
        <begin position="1"/>
        <end position="21"/>
    </location>
</feature>
<feature type="coiled-coil region" evidence="1">
    <location>
        <begin position="122"/>
        <end position="149"/>
    </location>
</feature>